<gene>
    <name evidence="1" type="ORF">BIW11_12872</name>
</gene>
<accession>A0A1V9X4U2</accession>
<comment type="caution">
    <text evidence="1">The sequence shown here is derived from an EMBL/GenBank/DDBJ whole genome shotgun (WGS) entry which is preliminary data.</text>
</comment>
<dbReference type="EMBL" id="MNPL01024509">
    <property type="protein sequence ID" value="OQR68507.1"/>
    <property type="molecule type" value="Genomic_DNA"/>
</dbReference>
<dbReference type="InParanoid" id="A0A1V9X4U2"/>
<protein>
    <submittedName>
        <fullName evidence="1">Uncharacterized protein</fullName>
    </submittedName>
</protein>
<evidence type="ECO:0000313" key="1">
    <source>
        <dbReference type="EMBL" id="OQR68507.1"/>
    </source>
</evidence>
<evidence type="ECO:0000313" key="2">
    <source>
        <dbReference type="Proteomes" id="UP000192247"/>
    </source>
</evidence>
<reference evidence="1 2" key="1">
    <citation type="journal article" date="2017" name="Gigascience">
        <title>Draft genome of the honey bee ectoparasitic mite, Tropilaelaps mercedesae, is shaped by the parasitic life history.</title>
        <authorList>
            <person name="Dong X."/>
            <person name="Armstrong S.D."/>
            <person name="Xia D."/>
            <person name="Makepeace B.L."/>
            <person name="Darby A.C."/>
            <person name="Kadowaki T."/>
        </authorList>
    </citation>
    <scope>NUCLEOTIDE SEQUENCE [LARGE SCALE GENOMIC DNA]</scope>
    <source>
        <strain evidence="1">Wuxi-XJTLU</strain>
    </source>
</reference>
<keyword evidence="2" id="KW-1185">Reference proteome</keyword>
<name>A0A1V9X4U2_9ACAR</name>
<sequence>MLSNRVVTSKDSHWERLRKLCMCSLSNRTFPKVTADTVMYHAAFRCAGSLER</sequence>
<proteinExistence type="predicted"/>
<dbReference type="Proteomes" id="UP000192247">
    <property type="component" value="Unassembled WGS sequence"/>
</dbReference>
<dbReference type="AlphaFoldDB" id="A0A1V9X4U2"/>
<organism evidence="1 2">
    <name type="scientific">Tropilaelaps mercedesae</name>
    <dbReference type="NCBI Taxonomy" id="418985"/>
    <lineage>
        <taxon>Eukaryota</taxon>
        <taxon>Metazoa</taxon>
        <taxon>Ecdysozoa</taxon>
        <taxon>Arthropoda</taxon>
        <taxon>Chelicerata</taxon>
        <taxon>Arachnida</taxon>
        <taxon>Acari</taxon>
        <taxon>Parasitiformes</taxon>
        <taxon>Mesostigmata</taxon>
        <taxon>Gamasina</taxon>
        <taxon>Dermanyssoidea</taxon>
        <taxon>Laelapidae</taxon>
        <taxon>Tropilaelaps</taxon>
    </lineage>
</organism>